<dbReference type="Proteomes" id="UP000002710">
    <property type="component" value="Chromosome"/>
</dbReference>
<dbReference type="AlphaFoldDB" id="Q30VA2"/>
<evidence type="ECO:0000313" key="4">
    <source>
        <dbReference type="Proteomes" id="UP000002710"/>
    </source>
</evidence>
<feature type="domain" description="Amphi-Trp" evidence="2">
    <location>
        <begin position="13"/>
        <end position="86"/>
    </location>
</feature>
<dbReference type="InterPro" id="IPR027598">
    <property type="entry name" value="Amphi-Trp_dom"/>
</dbReference>
<gene>
    <name evidence="3" type="ordered locus">Dde_3601</name>
</gene>
<accession>Q30VA2</accession>
<dbReference type="STRING" id="207559.Dde_3601"/>
<dbReference type="eggNOG" id="ENOG502ZTPH">
    <property type="taxonomic scope" value="Bacteria"/>
</dbReference>
<name>Q30VA2_OLEA2</name>
<evidence type="ECO:0000259" key="2">
    <source>
        <dbReference type="Pfam" id="PF20068"/>
    </source>
</evidence>
<feature type="region of interest" description="Disordered" evidence="1">
    <location>
        <begin position="1"/>
        <end position="20"/>
    </location>
</feature>
<protein>
    <recommendedName>
        <fullName evidence="2">Amphi-Trp domain-containing protein</fullName>
    </recommendedName>
</protein>
<dbReference type="KEGG" id="dde:Dde_3601"/>
<sequence>MKKTDKDHAQPQKEKVSVEGAMTRRQVIGYLECMLAGLRDGTVRLEHQDRTIALTVPDRLELEITAKRKGQHSKLEMEISWQSPCSDDAPCGQPARTEENGPAGYDEEPADDGA</sequence>
<reference evidence="3 4" key="1">
    <citation type="journal article" date="2011" name="J. Bacteriol.">
        <title>Complete genome sequence and updated annotation of Desulfovibrio alaskensis G20.</title>
        <authorList>
            <person name="Hauser L.J."/>
            <person name="Land M.L."/>
            <person name="Brown S.D."/>
            <person name="Larimer F."/>
            <person name="Keller K.L."/>
            <person name="Rapp-Giles B.J."/>
            <person name="Price M.N."/>
            <person name="Lin M."/>
            <person name="Bruce D.C."/>
            <person name="Detter J.C."/>
            <person name="Tapia R."/>
            <person name="Han C.S."/>
            <person name="Goodwin L.A."/>
            <person name="Cheng J.F."/>
            <person name="Pitluck S."/>
            <person name="Copeland A."/>
            <person name="Lucas S."/>
            <person name="Nolan M."/>
            <person name="Lapidus A.L."/>
            <person name="Palumbo A.V."/>
            <person name="Wall J.D."/>
        </authorList>
    </citation>
    <scope>NUCLEOTIDE SEQUENCE [LARGE SCALE GENOMIC DNA]</scope>
    <source>
        <strain evidence="4">ATCC BAA 1058 / DSM 17464 / G20</strain>
    </source>
</reference>
<keyword evidence="4" id="KW-1185">Reference proteome</keyword>
<feature type="compositionally biased region" description="Basic and acidic residues" evidence="1">
    <location>
        <begin position="1"/>
        <end position="17"/>
    </location>
</feature>
<evidence type="ECO:0000256" key="1">
    <source>
        <dbReference type="SAM" id="MobiDB-lite"/>
    </source>
</evidence>
<feature type="compositionally biased region" description="Acidic residues" evidence="1">
    <location>
        <begin position="105"/>
        <end position="114"/>
    </location>
</feature>
<dbReference type="HOGENOM" id="CLU_2117034_0_0_7"/>
<feature type="region of interest" description="Disordered" evidence="1">
    <location>
        <begin position="69"/>
        <end position="114"/>
    </location>
</feature>
<organism evidence="3 4">
    <name type="scientific">Oleidesulfovibrio alaskensis (strain ATCC BAA-1058 / DSM 17464 / G20)</name>
    <name type="common">Desulfovibrio alaskensis</name>
    <dbReference type="NCBI Taxonomy" id="207559"/>
    <lineage>
        <taxon>Bacteria</taxon>
        <taxon>Pseudomonadati</taxon>
        <taxon>Thermodesulfobacteriota</taxon>
        <taxon>Desulfovibrionia</taxon>
        <taxon>Desulfovibrionales</taxon>
        <taxon>Desulfovibrionaceae</taxon>
        <taxon>Oleidesulfovibrio</taxon>
    </lineage>
</organism>
<evidence type="ECO:0000313" key="3">
    <source>
        <dbReference type="EMBL" id="ABB40394.1"/>
    </source>
</evidence>
<proteinExistence type="predicted"/>
<dbReference type="EMBL" id="CP000112">
    <property type="protein sequence ID" value="ABB40394.1"/>
    <property type="molecule type" value="Genomic_DNA"/>
</dbReference>
<dbReference type="Pfam" id="PF20068">
    <property type="entry name" value="Amphi-Trp"/>
    <property type="match status" value="1"/>
</dbReference>
<dbReference type="NCBIfam" id="TIGR04354">
    <property type="entry name" value="amphi-Trp"/>
    <property type="match status" value="1"/>
</dbReference>
<dbReference type="RefSeq" id="WP_011369274.1">
    <property type="nucleotide sequence ID" value="NC_007519.1"/>
</dbReference>